<feature type="signal peptide" evidence="6">
    <location>
        <begin position="1"/>
        <end position="20"/>
    </location>
</feature>
<dbReference type="PANTHER" id="PTHR19944">
    <property type="entry name" value="MHC CLASS II-RELATED"/>
    <property type="match status" value="1"/>
</dbReference>
<name>A0A3B3BG15_ORYME</name>
<evidence type="ECO:0000256" key="2">
    <source>
        <dbReference type="ARBA" id="ARBA00022692"/>
    </source>
</evidence>
<keyword evidence="9" id="KW-1185">Reference proteome</keyword>
<protein>
    <recommendedName>
        <fullName evidence="7">Ig-like domain-containing protein</fullName>
    </recommendedName>
</protein>
<evidence type="ECO:0000259" key="7">
    <source>
        <dbReference type="PROSITE" id="PS50835"/>
    </source>
</evidence>
<feature type="transmembrane region" description="Helical" evidence="5">
    <location>
        <begin position="285"/>
        <end position="306"/>
    </location>
</feature>
<dbReference type="Gene3D" id="3.10.320.10">
    <property type="entry name" value="Class II Histocompatibility Antigen, M Beta Chain, Chain B, domain 1"/>
    <property type="match status" value="1"/>
</dbReference>
<dbReference type="SUPFAM" id="SSF54452">
    <property type="entry name" value="MHC antigen-recognition domain"/>
    <property type="match status" value="1"/>
</dbReference>
<dbReference type="SMART" id="SM00407">
    <property type="entry name" value="IGc1"/>
    <property type="match status" value="1"/>
</dbReference>
<dbReference type="STRING" id="30732.ENSOMEP00000003978"/>
<evidence type="ECO:0000256" key="6">
    <source>
        <dbReference type="SAM" id="SignalP"/>
    </source>
</evidence>
<keyword evidence="3 5" id="KW-1133">Transmembrane helix</keyword>
<evidence type="ECO:0000256" key="5">
    <source>
        <dbReference type="SAM" id="Phobius"/>
    </source>
</evidence>
<evidence type="ECO:0000256" key="3">
    <source>
        <dbReference type="ARBA" id="ARBA00022989"/>
    </source>
</evidence>
<dbReference type="Gene3D" id="2.60.40.10">
    <property type="entry name" value="Immunoglobulins"/>
    <property type="match status" value="1"/>
</dbReference>
<keyword evidence="5" id="KW-0472">Membrane</keyword>
<evidence type="ECO:0000313" key="8">
    <source>
        <dbReference type="Ensembl" id="ENSOMEP00000003978.1"/>
    </source>
</evidence>
<proteinExistence type="predicted"/>
<feature type="chain" id="PRO_5017478367" description="Ig-like domain-containing protein" evidence="6">
    <location>
        <begin position="21"/>
        <end position="311"/>
    </location>
</feature>
<keyword evidence="6" id="KW-0732">Signal</keyword>
<dbReference type="InterPro" id="IPR036179">
    <property type="entry name" value="Ig-like_dom_sf"/>
</dbReference>
<keyword evidence="4" id="KW-0325">Glycoprotein</keyword>
<dbReference type="AlphaFoldDB" id="A0A3B3BG15"/>
<dbReference type="SUPFAM" id="SSF48726">
    <property type="entry name" value="Immunoglobulin"/>
    <property type="match status" value="1"/>
</dbReference>
<dbReference type="PaxDb" id="30732-ENSOMEP00000003978"/>
<dbReference type="InterPro" id="IPR014745">
    <property type="entry name" value="MHC_II_a/b_N"/>
</dbReference>
<dbReference type="PANTHER" id="PTHR19944:SF99">
    <property type="entry name" value="HLA CLASS II HISTOCOMPATIBILITY ANTIGEN, DRB1 BETA CHAIN"/>
    <property type="match status" value="1"/>
</dbReference>
<dbReference type="GO" id="GO:0006955">
    <property type="term" value="P:immune response"/>
    <property type="evidence" value="ECO:0007669"/>
    <property type="project" value="InterPro"/>
</dbReference>
<evidence type="ECO:0000256" key="1">
    <source>
        <dbReference type="ARBA" id="ARBA00004479"/>
    </source>
</evidence>
<dbReference type="InterPro" id="IPR011162">
    <property type="entry name" value="MHC_I/II-like_Ag-recog"/>
</dbReference>
<keyword evidence="2 5" id="KW-0812">Transmembrane</keyword>
<dbReference type="Proteomes" id="UP000261560">
    <property type="component" value="Unplaced"/>
</dbReference>
<dbReference type="InterPro" id="IPR050160">
    <property type="entry name" value="MHC/Immunoglobulin"/>
</dbReference>
<feature type="domain" description="Ig-like" evidence="7">
    <location>
        <begin position="183"/>
        <end position="273"/>
    </location>
</feature>
<dbReference type="InterPro" id="IPR013783">
    <property type="entry name" value="Ig-like_fold"/>
</dbReference>
<accession>A0A3B3BG15</accession>
<reference evidence="8" key="2">
    <citation type="submission" date="2025-09" db="UniProtKB">
        <authorList>
            <consortium name="Ensembl"/>
        </authorList>
    </citation>
    <scope>IDENTIFICATION</scope>
</reference>
<dbReference type="InterPro" id="IPR007110">
    <property type="entry name" value="Ig-like_dom"/>
</dbReference>
<organism evidence="8 9">
    <name type="scientific">Oryzias melastigma</name>
    <name type="common">Marine medaka</name>
    <dbReference type="NCBI Taxonomy" id="30732"/>
    <lineage>
        <taxon>Eukaryota</taxon>
        <taxon>Metazoa</taxon>
        <taxon>Chordata</taxon>
        <taxon>Craniata</taxon>
        <taxon>Vertebrata</taxon>
        <taxon>Euteleostomi</taxon>
        <taxon>Actinopterygii</taxon>
        <taxon>Neopterygii</taxon>
        <taxon>Teleostei</taxon>
        <taxon>Neoteleostei</taxon>
        <taxon>Acanthomorphata</taxon>
        <taxon>Ovalentaria</taxon>
        <taxon>Atherinomorphae</taxon>
        <taxon>Beloniformes</taxon>
        <taxon>Adrianichthyidae</taxon>
        <taxon>Oryziinae</taxon>
        <taxon>Oryzias</taxon>
    </lineage>
</organism>
<comment type="subcellular location">
    <subcellularLocation>
        <location evidence="1">Membrane</location>
        <topology evidence="1">Single-pass type I membrane protein</topology>
    </subcellularLocation>
</comment>
<dbReference type="GO" id="GO:0042613">
    <property type="term" value="C:MHC class II protein complex"/>
    <property type="evidence" value="ECO:0007669"/>
    <property type="project" value="InterPro"/>
</dbReference>
<dbReference type="GeneTree" id="ENSGT00950000183127"/>
<dbReference type="Pfam" id="PF07654">
    <property type="entry name" value="C1-set"/>
    <property type="match status" value="1"/>
</dbReference>
<reference evidence="8" key="1">
    <citation type="submission" date="2025-08" db="UniProtKB">
        <authorList>
            <consortium name="Ensembl"/>
        </authorList>
    </citation>
    <scope>IDENTIFICATION</scope>
</reference>
<dbReference type="Ensembl" id="ENSOMET00000009919.1">
    <property type="protein sequence ID" value="ENSOMEP00000003978.1"/>
    <property type="gene ID" value="ENSOMEG00000005298.1"/>
</dbReference>
<sequence length="311" mass="36304">MLDFSLKSVAYFFLLHYAFCGSCDFYSRVTYSPENTVLLLSTPDLPVFVEDIFCCSFLPSEVNFRVLQFTDLSTNFFLDFFFFFNMRVLRSRSDTTHKGHLCYHKTSGSPNCFTSSHDLVYLEQIYFNKVLMLQYNSTLEKFEGYTKKMMEIADDLNKSKRTLDYEKNSNHLLFVFFFPTVEPSVRITPVERQGNGHQMLLVCSAYDFYPKQIKLTWLRNGEKVVNDVTSTEELSNRNWLYQIHSYLEYTPSPGEELTCMVEHASLKEPKYYNWEPTSGAERNKIAVGTSVLLFGFLIFVAGLLFYKRKSP</sequence>
<dbReference type="PROSITE" id="PS50835">
    <property type="entry name" value="IG_LIKE"/>
    <property type="match status" value="1"/>
</dbReference>
<dbReference type="GO" id="GO:0019882">
    <property type="term" value="P:antigen processing and presentation"/>
    <property type="evidence" value="ECO:0007669"/>
    <property type="project" value="InterPro"/>
</dbReference>
<evidence type="ECO:0000256" key="4">
    <source>
        <dbReference type="ARBA" id="ARBA00023180"/>
    </source>
</evidence>
<dbReference type="InterPro" id="IPR003597">
    <property type="entry name" value="Ig_C1-set"/>
</dbReference>
<evidence type="ECO:0000313" key="9">
    <source>
        <dbReference type="Proteomes" id="UP000261560"/>
    </source>
</evidence>